<organism evidence="1 2">
    <name type="scientific">Stratiformator vulcanicus</name>
    <dbReference type="NCBI Taxonomy" id="2527980"/>
    <lineage>
        <taxon>Bacteria</taxon>
        <taxon>Pseudomonadati</taxon>
        <taxon>Planctomycetota</taxon>
        <taxon>Planctomycetia</taxon>
        <taxon>Planctomycetales</taxon>
        <taxon>Planctomycetaceae</taxon>
        <taxon>Stratiformator</taxon>
    </lineage>
</organism>
<reference evidence="1 2" key="1">
    <citation type="submission" date="2019-02" db="EMBL/GenBank/DDBJ databases">
        <title>Deep-cultivation of Planctomycetes and their phenomic and genomic characterization uncovers novel biology.</title>
        <authorList>
            <person name="Wiegand S."/>
            <person name="Jogler M."/>
            <person name="Boedeker C."/>
            <person name="Pinto D."/>
            <person name="Vollmers J."/>
            <person name="Rivas-Marin E."/>
            <person name="Kohn T."/>
            <person name="Peeters S.H."/>
            <person name="Heuer A."/>
            <person name="Rast P."/>
            <person name="Oberbeckmann S."/>
            <person name="Bunk B."/>
            <person name="Jeske O."/>
            <person name="Meyerdierks A."/>
            <person name="Storesund J.E."/>
            <person name="Kallscheuer N."/>
            <person name="Luecker S."/>
            <person name="Lage O.M."/>
            <person name="Pohl T."/>
            <person name="Merkel B.J."/>
            <person name="Hornburger P."/>
            <person name="Mueller R.-W."/>
            <person name="Bruemmer F."/>
            <person name="Labrenz M."/>
            <person name="Spormann A.M."/>
            <person name="Op den Camp H."/>
            <person name="Overmann J."/>
            <person name="Amann R."/>
            <person name="Jetten M.S.M."/>
            <person name="Mascher T."/>
            <person name="Medema M.H."/>
            <person name="Devos D.P."/>
            <person name="Kaster A.-K."/>
            <person name="Ovreas L."/>
            <person name="Rohde M."/>
            <person name="Galperin M.Y."/>
            <person name="Jogler C."/>
        </authorList>
    </citation>
    <scope>NUCLEOTIDE SEQUENCE [LARGE SCALE GENOMIC DNA]</scope>
    <source>
        <strain evidence="1 2">Pan189</strain>
    </source>
</reference>
<dbReference type="EMBL" id="CP036268">
    <property type="protein sequence ID" value="QDT36793.1"/>
    <property type="molecule type" value="Genomic_DNA"/>
</dbReference>
<keyword evidence="2" id="KW-1185">Reference proteome</keyword>
<dbReference type="RefSeq" id="WP_145362970.1">
    <property type="nucleotide sequence ID" value="NZ_CP036268.1"/>
</dbReference>
<gene>
    <name evidence="1" type="ORF">Pan189_11560</name>
</gene>
<name>A0A517QYX4_9PLAN</name>
<dbReference type="KEGG" id="svp:Pan189_11560"/>
<dbReference type="AlphaFoldDB" id="A0A517QYX4"/>
<protein>
    <submittedName>
        <fullName evidence="1">Uncharacterized protein</fullName>
    </submittedName>
</protein>
<proteinExistence type="predicted"/>
<accession>A0A517QYX4</accession>
<sequence length="98" mass="11276">MSKLNPDNSLQALPQQAQFLVPYVLKYRIDSNDDIAVADPMPSAELAELRNVAARVKLHGVYSLVNEHLDKYPETKYDESVWLYWFFGLLDDLGLDFE</sequence>
<evidence type="ECO:0000313" key="2">
    <source>
        <dbReference type="Proteomes" id="UP000317318"/>
    </source>
</evidence>
<dbReference type="Proteomes" id="UP000317318">
    <property type="component" value="Chromosome"/>
</dbReference>
<evidence type="ECO:0000313" key="1">
    <source>
        <dbReference type="EMBL" id="QDT36793.1"/>
    </source>
</evidence>